<proteinExistence type="predicted"/>
<name>A2EDF2_TRIV3</name>
<reference evidence="1" key="2">
    <citation type="journal article" date="2007" name="Science">
        <title>Draft genome sequence of the sexually transmitted pathogen Trichomonas vaginalis.</title>
        <authorList>
            <person name="Carlton J.M."/>
            <person name="Hirt R.P."/>
            <person name="Silva J.C."/>
            <person name="Delcher A.L."/>
            <person name="Schatz M."/>
            <person name="Zhao Q."/>
            <person name="Wortman J.R."/>
            <person name="Bidwell S.L."/>
            <person name="Alsmark U.C.M."/>
            <person name="Besteiro S."/>
            <person name="Sicheritz-Ponten T."/>
            <person name="Noel C.J."/>
            <person name="Dacks J.B."/>
            <person name="Foster P.G."/>
            <person name="Simillion C."/>
            <person name="Van de Peer Y."/>
            <person name="Miranda-Saavedra D."/>
            <person name="Barton G.J."/>
            <person name="Westrop G.D."/>
            <person name="Mueller S."/>
            <person name="Dessi D."/>
            <person name="Fiori P.L."/>
            <person name="Ren Q."/>
            <person name="Paulsen I."/>
            <person name="Zhang H."/>
            <person name="Bastida-Corcuera F.D."/>
            <person name="Simoes-Barbosa A."/>
            <person name="Brown M.T."/>
            <person name="Hayes R.D."/>
            <person name="Mukherjee M."/>
            <person name="Okumura C.Y."/>
            <person name="Schneider R."/>
            <person name="Smith A.J."/>
            <person name="Vanacova S."/>
            <person name="Villalvazo M."/>
            <person name="Haas B.J."/>
            <person name="Pertea M."/>
            <person name="Feldblyum T.V."/>
            <person name="Utterback T.R."/>
            <person name="Shu C.L."/>
            <person name="Osoegawa K."/>
            <person name="de Jong P.J."/>
            <person name="Hrdy I."/>
            <person name="Horvathova L."/>
            <person name="Zubacova Z."/>
            <person name="Dolezal P."/>
            <person name="Malik S.B."/>
            <person name="Logsdon J.M. Jr."/>
            <person name="Henze K."/>
            <person name="Gupta A."/>
            <person name="Wang C.C."/>
            <person name="Dunne R.L."/>
            <person name="Upcroft J.A."/>
            <person name="Upcroft P."/>
            <person name="White O."/>
            <person name="Salzberg S.L."/>
            <person name="Tang P."/>
            <person name="Chiu C.-H."/>
            <person name="Lee Y.-S."/>
            <person name="Embley T.M."/>
            <person name="Coombs G.H."/>
            <person name="Mottram J.C."/>
            <person name="Tachezy J."/>
            <person name="Fraser-Liggett C.M."/>
            <person name="Johnson P.J."/>
        </authorList>
    </citation>
    <scope>NUCLEOTIDE SEQUENCE [LARGE SCALE GENOMIC DNA]</scope>
    <source>
        <strain evidence="1">G3</strain>
    </source>
</reference>
<dbReference type="KEGG" id="tva:4767233"/>
<accession>A2EDF2</accession>
<evidence type="ECO:0000313" key="1">
    <source>
        <dbReference type="EMBL" id="EAY09316.1"/>
    </source>
</evidence>
<dbReference type="VEuPathDB" id="TrichDB:TVAG_394880"/>
<dbReference type="InParanoid" id="A2EDF2"/>
<reference evidence="1" key="1">
    <citation type="submission" date="2006-10" db="EMBL/GenBank/DDBJ databases">
        <authorList>
            <person name="Amadeo P."/>
            <person name="Zhao Q."/>
            <person name="Wortman J."/>
            <person name="Fraser-Liggett C."/>
            <person name="Carlton J."/>
        </authorList>
    </citation>
    <scope>NUCLEOTIDE SEQUENCE</scope>
    <source>
        <strain evidence="1">G3</strain>
    </source>
</reference>
<evidence type="ECO:0000313" key="2">
    <source>
        <dbReference type="Proteomes" id="UP000001542"/>
    </source>
</evidence>
<organism evidence="1 2">
    <name type="scientific">Trichomonas vaginalis (strain ATCC PRA-98 / G3)</name>
    <dbReference type="NCBI Taxonomy" id="412133"/>
    <lineage>
        <taxon>Eukaryota</taxon>
        <taxon>Metamonada</taxon>
        <taxon>Parabasalia</taxon>
        <taxon>Trichomonadida</taxon>
        <taxon>Trichomonadidae</taxon>
        <taxon>Trichomonas</taxon>
    </lineage>
</organism>
<sequence>MNDEFRHFIIDYPSLNLLNSWKQKKSPLQDIEQKGVKTAEGFEAGITEAPSRDWGGLVKTILCPDSFLDGIPGFEHWFYSIGIMCKASQHYLDGGLPAYFGKTNSEEVLTSKVRLWSAIKDYNIYLKCSCQQNLYITVLCTLFSLLIFL</sequence>
<protein>
    <submittedName>
        <fullName evidence="1">Uncharacterized protein</fullName>
    </submittedName>
</protein>
<dbReference type="VEuPathDB" id="TrichDB:TVAGG3_0725170"/>
<gene>
    <name evidence="1" type="ORF">TVAG_394880</name>
</gene>
<dbReference type="Proteomes" id="UP000001542">
    <property type="component" value="Unassembled WGS sequence"/>
</dbReference>
<dbReference type="EMBL" id="DS113360">
    <property type="protein sequence ID" value="EAY09316.1"/>
    <property type="molecule type" value="Genomic_DNA"/>
</dbReference>
<dbReference type="AlphaFoldDB" id="A2EDF2"/>
<dbReference type="RefSeq" id="XP_001321539.1">
    <property type="nucleotide sequence ID" value="XM_001321504.1"/>
</dbReference>
<keyword evidence="2" id="KW-1185">Reference proteome</keyword>